<feature type="coiled-coil region" evidence="2">
    <location>
        <begin position="109"/>
        <end position="136"/>
    </location>
</feature>
<dbReference type="AlphaFoldDB" id="A0AA40ZY98"/>
<dbReference type="GO" id="GO:1990281">
    <property type="term" value="C:efflux pump complex"/>
    <property type="evidence" value="ECO:0007669"/>
    <property type="project" value="TreeGrafter"/>
</dbReference>
<dbReference type="NCBIfam" id="TIGR01730">
    <property type="entry name" value="RND_mfp"/>
    <property type="match status" value="1"/>
</dbReference>
<dbReference type="PANTHER" id="PTHR30469:SF18">
    <property type="entry name" value="RESISTANCE-NODULATION-CELL DIVISION (RND) EFFLUX MEMBRANE FUSION PROTEIN-RELATED"/>
    <property type="match status" value="1"/>
</dbReference>
<dbReference type="Gene3D" id="2.40.50.100">
    <property type="match status" value="1"/>
</dbReference>
<gene>
    <name evidence="3" type="ORF">JYA60_10865</name>
</gene>
<dbReference type="Gene3D" id="1.10.287.470">
    <property type="entry name" value="Helix hairpin bin"/>
    <property type="match status" value="1"/>
</dbReference>
<comment type="similarity">
    <text evidence="1">Belongs to the membrane fusion protein (MFP) (TC 8.A.1) family.</text>
</comment>
<dbReference type="Gene3D" id="2.40.420.20">
    <property type="match status" value="1"/>
</dbReference>
<dbReference type="PANTHER" id="PTHR30469">
    <property type="entry name" value="MULTIDRUG RESISTANCE PROTEIN MDTA"/>
    <property type="match status" value="1"/>
</dbReference>
<accession>A0AA40ZY98</accession>
<proteinExistence type="inferred from homology"/>
<dbReference type="GO" id="GO:0015562">
    <property type="term" value="F:efflux transmembrane transporter activity"/>
    <property type="evidence" value="ECO:0007669"/>
    <property type="project" value="TreeGrafter"/>
</dbReference>
<evidence type="ECO:0000256" key="1">
    <source>
        <dbReference type="ARBA" id="ARBA00009477"/>
    </source>
</evidence>
<comment type="caution">
    <text evidence="3">The sequence shown here is derived from an EMBL/GenBank/DDBJ whole genome shotgun (WGS) entry which is preliminary data.</text>
</comment>
<dbReference type="EMBL" id="JAFHKU010000130">
    <property type="protein sequence ID" value="MBN3558726.1"/>
    <property type="molecule type" value="Genomic_DNA"/>
</dbReference>
<name>A0AA40ZY98_9SPHN</name>
<evidence type="ECO:0000313" key="3">
    <source>
        <dbReference type="EMBL" id="MBN3558726.1"/>
    </source>
</evidence>
<evidence type="ECO:0000313" key="4">
    <source>
        <dbReference type="Proteomes" id="UP000704529"/>
    </source>
</evidence>
<dbReference type="InterPro" id="IPR006143">
    <property type="entry name" value="RND_pump_MFP"/>
</dbReference>
<reference evidence="3" key="1">
    <citation type="submission" date="2021-01" db="EMBL/GenBank/DDBJ databases">
        <title>Genome Sequencing of Type Strains.</title>
        <authorList>
            <person name="Lemaire J.F."/>
            <person name="Inderbitzin P."/>
            <person name="Collins S.B."/>
            <person name="Wespe N."/>
            <person name="Knight-Connoni V."/>
        </authorList>
    </citation>
    <scope>NUCLEOTIDE SEQUENCE</scope>
    <source>
        <strain evidence="3">DSM 14562</strain>
    </source>
</reference>
<dbReference type="SUPFAM" id="SSF111369">
    <property type="entry name" value="HlyD-like secretion proteins"/>
    <property type="match status" value="1"/>
</dbReference>
<evidence type="ECO:0000256" key="2">
    <source>
        <dbReference type="SAM" id="Coils"/>
    </source>
</evidence>
<organism evidence="3 4">
    <name type="scientific">Sphingomonas yabuuchiae</name>
    <dbReference type="NCBI Taxonomy" id="172044"/>
    <lineage>
        <taxon>Bacteria</taxon>
        <taxon>Pseudomonadati</taxon>
        <taxon>Pseudomonadota</taxon>
        <taxon>Alphaproteobacteria</taxon>
        <taxon>Sphingomonadales</taxon>
        <taxon>Sphingomonadaceae</taxon>
        <taxon>Sphingomonas</taxon>
    </lineage>
</organism>
<protein>
    <submittedName>
        <fullName evidence="3">Efflux RND transporter periplasmic adaptor subunit</fullName>
    </submittedName>
</protein>
<dbReference type="Proteomes" id="UP000704529">
    <property type="component" value="Unassembled WGS sequence"/>
</dbReference>
<sequence>MARPFRFLGAVMPFPRRRHLFAILSPVSALGMTLTACSSPPPRQPDRNVAIVDIVPVHAAGGTLRQFSGVVRPYRETMLAFKRPGRLLTLTAQVGDMVRAGQVLGRLGKAEANAGAAQAEAELAAARADARAAQDAADRSRGLDGVGALSSAEVRQRALTARAAEAKVAAAAAAVRRSRDMLSDAVLVAPQDGIVTARLAEPGSVIDAGGPVLKLASGPPEVEIHAPAALSLPSGMLADVRMSDRGTALTARLRLVSPEGDPGLHLRNARFVLNGTGSPPPYNSMVTLTLRTAMPDQAIRVPLSAIAERGDRPYVWTLRADSRIRRQPVRIATWLGQDALVTGLRDGQSIVATAADTLVDGQSVVDAGIEPGFH</sequence>
<keyword evidence="2" id="KW-0175">Coiled coil</keyword>